<keyword evidence="1" id="KW-1133">Transmembrane helix</keyword>
<organism evidence="2 3">
    <name type="scientific">Sphaerisporangium rhizosphaerae</name>
    <dbReference type="NCBI Taxonomy" id="2269375"/>
    <lineage>
        <taxon>Bacteria</taxon>
        <taxon>Bacillati</taxon>
        <taxon>Actinomycetota</taxon>
        <taxon>Actinomycetes</taxon>
        <taxon>Streptosporangiales</taxon>
        <taxon>Streptosporangiaceae</taxon>
        <taxon>Sphaerisporangium</taxon>
    </lineage>
</organism>
<keyword evidence="1" id="KW-0812">Transmembrane</keyword>
<proteinExistence type="predicted"/>
<dbReference type="Pfam" id="PF12730">
    <property type="entry name" value="ABC2_membrane_4"/>
    <property type="match status" value="1"/>
</dbReference>
<feature type="transmembrane region" description="Helical" evidence="1">
    <location>
        <begin position="147"/>
        <end position="172"/>
    </location>
</feature>
<evidence type="ECO:0000313" key="2">
    <source>
        <dbReference type="EMBL" id="MFC7380606.1"/>
    </source>
</evidence>
<accession>A0ABW2NT25</accession>
<keyword evidence="3" id="KW-1185">Reference proteome</keyword>
<evidence type="ECO:0000313" key="3">
    <source>
        <dbReference type="Proteomes" id="UP001596496"/>
    </source>
</evidence>
<name>A0ABW2NT25_9ACTN</name>
<sequence>MIDVLAAEWHKLRSVRSTYYALGVTLAGLLAGAAIAWSAAAAFDGTSPEGRLRSSVSYIEEVLVIIPQLCLGILGVLSITSEYTTGTIRATMMAVPRRWPVVAGKAALLAGLAAVTGPLVVFGTYFACRSLIGGRFNGVYLTPLAHRLPVLIVTGLSVVVFALVGLGLATVLRSTAGSIVILIGLVYVIPIVAINLPAPWDARLGSVLLTNLPREITGTLDANTVFDTLLSPVAAAAVMLAYALLPLAAGALLVRRRDL</sequence>
<comment type="caution">
    <text evidence="2">The sequence shown here is derived from an EMBL/GenBank/DDBJ whole genome shotgun (WGS) entry which is preliminary data.</text>
</comment>
<reference evidence="3" key="1">
    <citation type="journal article" date="2019" name="Int. J. Syst. Evol. Microbiol.">
        <title>The Global Catalogue of Microorganisms (GCM) 10K type strain sequencing project: providing services to taxonomists for standard genome sequencing and annotation.</title>
        <authorList>
            <consortium name="The Broad Institute Genomics Platform"/>
            <consortium name="The Broad Institute Genome Sequencing Center for Infectious Disease"/>
            <person name="Wu L."/>
            <person name="Ma J."/>
        </authorList>
    </citation>
    <scope>NUCLEOTIDE SEQUENCE [LARGE SCALE GENOMIC DNA]</scope>
    <source>
        <strain evidence="3">CECT 7649</strain>
    </source>
</reference>
<dbReference type="Proteomes" id="UP001596496">
    <property type="component" value="Unassembled WGS sequence"/>
</dbReference>
<feature type="transmembrane region" description="Helical" evidence="1">
    <location>
        <begin position="19"/>
        <end position="43"/>
    </location>
</feature>
<dbReference type="EMBL" id="JBHTCG010000001">
    <property type="protein sequence ID" value="MFC7380606.1"/>
    <property type="molecule type" value="Genomic_DNA"/>
</dbReference>
<dbReference type="RefSeq" id="WP_380823640.1">
    <property type="nucleotide sequence ID" value="NZ_JBHTCG010000001.1"/>
</dbReference>
<gene>
    <name evidence="2" type="ORF">ACFQSB_00230</name>
</gene>
<protein>
    <submittedName>
        <fullName evidence="2">ABC transporter permease subunit</fullName>
    </submittedName>
</protein>
<evidence type="ECO:0000256" key="1">
    <source>
        <dbReference type="SAM" id="Phobius"/>
    </source>
</evidence>
<keyword evidence="1" id="KW-0472">Membrane</keyword>
<feature type="transmembrane region" description="Helical" evidence="1">
    <location>
        <begin position="179"/>
        <end position="198"/>
    </location>
</feature>
<feature type="transmembrane region" description="Helical" evidence="1">
    <location>
        <begin position="233"/>
        <end position="254"/>
    </location>
</feature>
<feature type="transmembrane region" description="Helical" evidence="1">
    <location>
        <begin position="63"/>
        <end position="85"/>
    </location>
</feature>
<feature type="transmembrane region" description="Helical" evidence="1">
    <location>
        <begin position="106"/>
        <end position="127"/>
    </location>
</feature>